<reference evidence="2" key="1">
    <citation type="submission" date="2023-10" db="EMBL/GenBank/DDBJ databases">
        <authorList>
            <person name="Chen Y."/>
            <person name="Shah S."/>
            <person name="Dougan E. K."/>
            <person name="Thang M."/>
            <person name="Chan C."/>
        </authorList>
    </citation>
    <scope>NUCLEOTIDE SEQUENCE [LARGE SCALE GENOMIC DNA]</scope>
</reference>
<organism evidence="2 3">
    <name type="scientific">Prorocentrum cordatum</name>
    <dbReference type="NCBI Taxonomy" id="2364126"/>
    <lineage>
        <taxon>Eukaryota</taxon>
        <taxon>Sar</taxon>
        <taxon>Alveolata</taxon>
        <taxon>Dinophyceae</taxon>
        <taxon>Prorocentrales</taxon>
        <taxon>Prorocentraceae</taxon>
        <taxon>Prorocentrum</taxon>
    </lineage>
</organism>
<evidence type="ECO:0000256" key="1">
    <source>
        <dbReference type="SAM" id="MobiDB-lite"/>
    </source>
</evidence>
<proteinExistence type="predicted"/>
<feature type="non-terminal residue" evidence="2">
    <location>
        <position position="1"/>
    </location>
</feature>
<name>A0ABN9TNX2_9DINO</name>
<feature type="region of interest" description="Disordered" evidence="1">
    <location>
        <begin position="62"/>
        <end position="99"/>
    </location>
</feature>
<evidence type="ECO:0000313" key="2">
    <source>
        <dbReference type="EMBL" id="CAK0847787.1"/>
    </source>
</evidence>
<keyword evidence="3" id="KW-1185">Reference proteome</keyword>
<dbReference type="EMBL" id="CAUYUJ010014931">
    <property type="protein sequence ID" value="CAK0847787.1"/>
    <property type="molecule type" value="Genomic_DNA"/>
</dbReference>
<protein>
    <submittedName>
        <fullName evidence="2">Uncharacterized protein</fullName>
    </submittedName>
</protein>
<feature type="compositionally biased region" description="Pro residues" evidence="1">
    <location>
        <begin position="68"/>
        <end position="78"/>
    </location>
</feature>
<accession>A0ABN9TNX2</accession>
<comment type="caution">
    <text evidence="2">The sequence shown here is derived from an EMBL/GenBank/DDBJ whole genome shotgun (WGS) entry which is preliminary data.</text>
</comment>
<dbReference type="Proteomes" id="UP001189429">
    <property type="component" value="Unassembled WGS sequence"/>
</dbReference>
<sequence length="99" mass="10897">GQGRRRGRGWSSAAERRLPALQIRDAMYFGAQWPCTTISICQPPGGGQASLTVFSPVPYSIFSSSRSPRPPPPLLPPGPRDRNARLRRGGGRRREPCAW</sequence>
<evidence type="ECO:0000313" key="3">
    <source>
        <dbReference type="Proteomes" id="UP001189429"/>
    </source>
</evidence>
<gene>
    <name evidence="2" type="ORF">PCOR1329_LOCUS40907</name>
</gene>
<feature type="non-terminal residue" evidence="2">
    <location>
        <position position="99"/>
    </location>
</feature>